<dbReference type="EMBL" id="EQ999976">
    <property type="protein sequence ID" value="OAT01235.1"/>
    <property type="molecule type" value="Genomic_DNA"/>
</dbReference>
<dbReference type="RefSeq" id="XP_045280962.1">
    <property type="nucleotide sequence ID" value="XM_045426161.1"/>
</dbReference>
<gene>
    <name evidence="2" type="ORF">BDCG_16988</name>
</gene>
<reference evidence="3" key="1">
    <citation type="journal article" date="2015" name="PLoS Genet.">
        <title>The dynamic genome and transcriptome of the human fungal pathogen Blastomyces and close relative Emmonsia.</title>
        <authorList>
            <person name="Munoz J.F."/>
            <person name="Gauthier G.M."/>
            <person name="Desjardins C.A."/>
            <person name="Gallo J.E."/>
            <person name="Holder J."/>
            <person name="Sullivan T.D."/>
            <person name="Marty A.J."/>
            <person name="Carmen J.C."/>
            <person name="Chen Z."/>
            <person name="Ding L."/>
            <person name="Gujja S."/>
            <person name="Magrini V."/>
            <person name="Misas E."/>
            <person name="Mitreva M."/>
            <person name="Priest M."/>
            <person name="Saif S."/>
            <person name="Whiston E.A."/>
            <person name="Young S."/>
            <person name="Zeng Q."/>
            <person name="Goldman W.E."/>
            <person name="Mardis E.R."/>
            <person name="Taylor J.W."/>
            <person name="McEwen J.G."/>
            <person name="Clay O.K."/>
            <person name="Klein B.S."/>
            <person name="Cuomo C.A."/>
        </authorList>
    </citation>
    <scope>NUCLEOTIDE SEQUENCE [LARGE SCALE GENOMIC DNA]</scope>
    <source>
        <strain evidence="3">ER-3 / ATCC MYA-2586</strain>
    </source>
</reference>
<accession>A0ABX2VVQ7</accession>
<organism evidence="2 3">
    <name type="scientific">Ajellomyces dermatitidis (strain ER-3 / ATCC MYA-2586)</name>
    <name type="common">Blastomyces dermatitidis</name>
    <dbReference type="NCBI Taxonomy" id="559297"/>
    <lineage>
        <taxon>Eukaryota</taxon>
        <taxon>Fungi</taxon>
        <taxon>Dikarya</taxon>
        <taxon>Ascomycota</taxon>
        <taxon>Pezizomycotina</taxon>
        <taxon>Eurotiomycetes</taxon>
        <taxon>Eurotiomycetidae</taxon>
        <taxon>Onygenales</taxon>
        <taxon>Ajellomycetaceae</taxon>
        <taxon>Blastomyces</taxon>
    </lineage>
</organism>
<dbReference type="GeneID" id="69031880"/>
<feature type="compositionally biased region" description="Basic and acidic residues" evidence="1">
    <location>
        <begin position="1"/>
        <end position="21"/>
    </location>
</feature>
<feature type="compositionally biased region" description="Low complexity" evidence="1">
    <location>
        <begin position="26"/>
        <end position="35"/>
    </location>
</feature>
<evidence type="ECO:0000313" key="3">
    <source>
        <dbReference type="Proteomes" id="UP000002039"/>
    </source>
</evidence>
<evidence type="ECO:0000313" key="2">
    <source>
        <dbReference type="EMBL" id="OAT01235.1"/>
    </source>
</evidence>
<name>A0ABX2VVQ7_AJEDR</name>
<proteinExistence type="predicted"/>
<keyword evidence="3" id="KW-1185">Reference proteome</keyword>
<protein>
    <submittedName>
        <fullName evidence="2">Uncharacterized protein</fullName>
    </submittedName>
</protein>
<dbReference type="Proteomes" id="UP000002039">
    <property type="component" value="Unassembled WGS sequence"/>
</dbReference>
<feature type="region of interest" description="Disordered" evidence="1">
    <location>
        <begin position="1"/>
        <end position="38"/>
    </location>
</feature>
<sequence length="70" mass="7313">MVMRGVKDELNTDTSAGRRDNTSLQGTATSAAAAREAGEDVTMKAVLPRLIDAVTFNLAFLTAMEATAAP</sequence>
<evidence type="ECO:0000256" key="1">
    <source>
        <dbReference type="SAM" id="MobiDB-lite"/>
    </source>
</evidence>